<dbReference type="AlphaFoldDB" id="A0ABD3GXS9"/>
<feature type="compositionally biased region" description="Basic and acidic residues" evidence="1">
    <location>
        <begin position="192"/>
        <end position="201"/>
    </location>
</feature>
<comment type="caution">
    <text evidence="3">The sequence shown here is derived from an EMBL/GenBank/DDBJ whole genome shotgun (WGS) entry which is preliminary data.</text>
</comment>
<reference evidence="3 4" key="1">
    <citation type="submission" date="2024-09" db="EMBL/GenBank/DDBJ databases">
        <title>Chromosome-scale assembly of Riccia sorocarpa.</title>
        <authorList>
            <person name="Paukszto L."/>
        </authorList>
    </citation>
    <scope>NUCLEOTIDE SEQUENCE [LARGE SCALE GENOMIC DNA]</scope>
    <source>
        <strain evidence="3">LP-2024</strain>
        <tissue evidence="3">Aerial parts of the thallus</tissue>
    </source>
</reference>
<dbReference type="InterPro" id="IPR036691">
    <property type="entry name" value="Endo/exonu/phosph_ase_sf"/>
</dbReference>
<name>A0ABD3GXS9_9MARC</name>
<keyword evidence="4" id="KW-1185">Reference proteome</keyword>
<evidence type="ECO:0000313" key="4">
    <source>
        <dbReference type="Proteomes" id="UP001633002"/>
    </source>
</evidence>
<evidence type="ECO:0000256" key="1">
    <source>
        <dbReference type="SAM" id="MobiDB-lite"/>
    </source>
</evidence>
<dbReference type="Proteomes" id="UP001633002">
    <property type="component" value="Unassembled WGS sequence"/>
</dbReference>
<feature type="compositionally biased region" description="Basic and acidic residues" evidence="1">
    <location>
        <begin position="241"/>
        <end position="250"/>
    </location>
</feature>
<gene>
    <name evidence="3" type="ORF">R1sor_000962</name>
</gene>
<evidence type="ECO:0000259" key="2">
    <source>
        <dbReference type="Pfam" id="PF03372"/>
    </source>
</evidence>
<proteinExistence type="predicted"/>
<organism evidence="3 4">
    <name type="scientific">Riccia sorocarpa</name>
    <dbReference type="NCBI Taxonomy" id="122646"/>
    <lineage>
        <taxon>Eukaryota</taxon>
        <taxon>Viridiplantae</taxon>
        <taxon>Streptophyta</taxon>
        <taxon>Embryophyta</taxon>
        <taxon>Marchantiophyta</taxon>
        <taxon>Marchantiopsida</taxon>
        <taxon>Marchantiidae</taxon>
        <taxon>Marchantiales</taxon>
        <taxon>Ricciaceae</taxon>
        <taxon>Riccia</taxon>
    </lineage>
</organism>
<dbReference type="PANTHER" id="PTHR33710">
    <property type="entry name" value="BNAC02G09200D PROTEIN"/>
    <property type="match status" value="1"/>
</dbReference>
<dbReference type="SUPFAM" id="SSF56219">
    <property type="entry name" value="DNase I-like"/>
    <property type="match status" value="1"/>
</dbReference>
<dbReference type="Pfam" id="PF03372">
    <property type="entry name" value="Exo_endo_phos"/>
    <property type="match status" value="1"/>
</dbReference>
<sequence length="549" mass="62282">MDISKPLKEEKFFRVPGLRNKLIRQRIRYSGFLDMCFACNSGDTSLRIALRTDPGLPQHRLRMEATPITVDNRFGIIGPEEEDDDEVNDLFEIPEEEDQIMEEEVEEARGVDAQGDNLQEDPLQENLNTEDMAEEEPEGGAEVPGAQLLGQNDRFTSFEEAEILLARPASDRKQLENTRLSSAGAQHPIFTEGRKKSRGEVSKLQSVGEEDKSKDQEEESTEDSSNQERKPQNSKSGQAAKTKDKKDRGNRPKVAILGLQELKAREFAAERGLQSIFQGGQTIINYNDKGVGGAALVIKEEVEITARGVKGTGNVAWVKVKVAGAEFGVASIYASTKSHKRIPLWHWLAELTEEGPWLVMGDFNCVELPEDTQGTANLLNGGELRHWKNWVRNTEMVDAFITTVQHKGPRFTRQRIKGDQIEFSRLDRLYLSAGADWVESVEELQHDGRCGLSDHFPIVLTIKTEKEEAQPRPWRTYFKCRTEDLQREGIKEEMKAGWSNHPISVRDPRVRWDLGWQRLKKILQRERKSQKERSAGEDVIKVITSSQLH</sequence>
<accession>A0ABD3GXS9</accession>
<dbReference type="Gene3D" id="3.60.10.10">
    <property type="entry name" value="Endonuclease/exonuclease/phosphatase"/>
    <property type="match status" value="1"/>
</dbReference>
<evidence type="ECO:0000313" key="3">
    <source>
        <dbReference type="EMBL" id="KAL3682940.1"/>
    </source>
</evidence>
<dbReference type="PANTHER" id="PTHR33710:SF64">
    <property type="entry name" value="ENDONUCLEASE_EXONUCLEASE_PHOSPHATASE DOMAIN-CONTAINING PROTEIN"/>
    <property type="match status" value="1"/>
</dbReference>
<dbReference type="InterPro" id="IPR005135">
    <property type="entry name" value="Endo/exonuclease/phosphatase"/>
</dbReference>
<feature type="domain" description="Endonuclease/exonuclease/phosphatase" evidence="2">
    <location>
        <begin position="255"/>
        <end position="455"/>
    </location>
</feature>
<protein>
    <recommendedName>
        <fullName evidence="2">Endonuclease/exonuclease/phosphatase domain-containing protein</fullName>
    </recommendedName>
</protein>
<feature type="region of interest" description="Disordered" evidence="1">
    <location>
        <begin position="169"/>
        <end position="253"/>
    </location>
</feature>
<dbReference type="EMBL" id="JBJQOH010000006">
    <property type="protein sequence ID" value="KAL3682940.1"/>
    <property type="molecule type" value="Genomic_DNA"/>
</dbReference>